<accession>A0A0F9A495</accession>
<gene>
    <name evidence="1" type="ORF">LCGC14_2894150</name>
</gene>
<feature type="non-terminal residue" evidence="1">
    <location>
        <position position="1"/>
    </location>
</feature>
<dbReference type="AlphaFoldDB" id="A0A0F9A495"/>
<dbReference type="EMBL" id="LAZR01056799">
    <property type="protein sequence ID" value="KKK73404.1"/>
    <property type="molecule type" value="Genomic_DNA"/>
</dbReference>
<evidence type="ECO:0000313" key="1">
    <source>
        <dbReference type="EMBL" id="KKK73404.1"/>
    </source>
</evidence>
<protein>
    <submittedName>
        <fullName evidence="1">Uncharacterized protein</fullName>
    </submittedName>
</protein>
<sequence length="27" mass="2920">PAPATFQLEPNRNQSYGAAILVYGIKT</sequence>
<proteinExistence type="predicted"/>
<name>A0A0F9A495_9ZZZZ</name>
<reference evidence="1" key="1">
    <citation type="journal article" date="2015" name="Nature">
        <title>Complex archaea that bridge the gap between prokaryotes and eukaryotes.</title>
        <authorList>
            <person name="Spang A."/>
            <person name="Saw J.H."/>
            <person name="Jorgensen S.L."/>
            <person name="Zaremba-Niedzwiedzka K."/>
            <person name="Martijn J."/>
            <person name="Lind A.E."/>
            <person name="van Eijk R."/>
            <person name="Schleper C."/>
            <person name="Guy L."/>
            <person name="Ettema T.J."/>
        </authorList>
    </citation>
    <scope>NUCLEOTIDE SEQUENCE</scope>
</reference>
<organism evidence="1">
    <name type="scientific">marine sediment metagenome</name>
    <dbReference type="NCBI Taxonomy" id="412755"/>
    <lineage>
        <taxon>unclassified sequences</taxon>
        <taxon>metagenomes</taxon>
        <taxon>ecological metagenomes</taxon>
    </lineage>
</organism>
<comment type="caution">
    <text evidence="1">The sequence shown here is derived from an EMBL/GenBank/DDBJ whole genome shotgun (WGS) entry which is preliminary data.</text>
</comment>